<protein>
    <submittedName>
        <fullName evidence="8">Acetoacetate--CoA ligase</fullName>
        <ecNumber evidence="8">6.2.1.16</ecNumber>
    </submittedName>
</protein>
<gene>
    <name evidence="8" type="ORF">JM946_27565</name>
</gene>
<dbReference type="InterPro" id="IPR020845">
    <property type="entry name" value="AMP-binding_CS"/>
</dbReference>
<reference evidence="8 9" key="1">
    <citation type="journal article" date="2021" name="Int. J. Syst. Evol. Microbiol.">
        <title>Steroidobacter gossypii sp. nov., isolated from soil of cotton cropping field.</title>
        <authorList>
            <person name="Huang R."/>
            <person name="Yang S."/>
            <person name="Zhen C."/>
            <person name="Liu W."/>
        </authorList>
    </citation>
    <scope>NUCLEOTIDE SEQUENCE [LARGE SCALE GENOMIC DNA]</scope>
    <source>
        <strain evidence="8 9">S1-65</strain>
    </source>
</reference>
<keyword evidence="3" id="KW-0547">Nucleotide-binding</keyword>
<dbReference type="InterPro" id="IPR025110">
    <property type="entry name" value="AMP-bd_C"/>
</dbReference>
<keyword evidence="9" id="KW-1185">Reference proteome</keyword>
<keyword evidence="4" id="KW-0067">ATP-binding</keyword>
<dbReference type="NCBIfam" id="NF002937">
    <property type="entry name" value="PRK03584.1"/>
    <property type="match status" value="1"/>
</dbReference>
<dbReference type="GO" id="GO:0030729">
    <property type="term" value="F:acetoacetate-CoA ligase activity"/>
    <property type="evidence" value="ECO:0007669"/>
    <property type="project" value="UniProtKB-EC"/>
</dbReference>
<dbReference type="InterPro" id="IPR005914">
    <property type="entry name" value="Acac_CoA_synth"/>
</dbReference>
<proteinExistence type="inferred from homology"/>
<comment type="similarity">
    <text evidence="1">Belongs to the ATP-dependent AMP-binding enzyme family.</text>
</comment>
<feature type="domain" description="AMP-binding enzyme C-terminal" evidence="6">
    <location>
        <begin position="545"/>
        <end position="615"/>
    </location>
</feature>
<dbReference type="Pfam" id="PF13193">
    <property type="entry name" value="AMP-binding_C"/>
    <property type="match status" value="1"/>
</dbReference>
<dbReference type="InterPro" id="IPR000873">
    <property type="entry name" value="AMP-dep_synth/lig_dom"/>
</dbReference>
<feature type="domain" description="Acetyl-coenzyme A synthetase N-terminal" evidence="7">
    <location>
        <begin position="39"/>
        <end position="95"/>
    </location>
</feature>
<evidence type="ECO:0000259" key="7">
    <source>
        <dbReference type="Pfam" id="PF16177"/>
    </source>
</evidence>
<dbReference type="EC" id="6.2.1.16" evidence="8"/>
<dbReference type="RefSeq" id="WP_203170661.1">
    <property type="nucleotide sequence ID" value="NZ_JAEVLS010000008.1"/>
</dbReference>
<dbReference type="Proteomes" id="UP000661077">
    <property type="component" value="Unassembled WGS sequence"/>
</dbReference>
<dbReference type="Gene3D" id="3.30.300.30">
    <property type="match status" value="1"/>
</dbReference>
<dbReference type="EMBL" id="JAEVLS010000008">
    <property type="protein sequence ID" value="MBM0108508.1"/>
    <property type="molecule type" value="Genomic_DNA"/>
</dbReference>
<dbReference type="PANTHER" id="PTHR42921">
    <property type="entry name" value="ACETOACETYL-COA SYNTHETASE"/>
    <property type="match status" value="1"/>
</dbReference>
<dbReference type="PROSITE" id="PS00455">
    <property type="entry name" value="AMP_BINDING"/>
    <property type="match status" value="1"/>
</dbReference>
<evidence type="ECO:0000256" key="4">
    <source>
        <dbReference type="ARBA" id="ARBA00022840"/>
    </source>
</evidence>
<evidence type="ECO:0000256" key="2">
    <source>
        <dbReference type="ARBA" id="ARBA00022598"/>
    </source>
</evidence>
<name>A0ABS1X5L5_9GAMM</name>
<dbReference type="PANTHER" id="PTHR42921:SF1">
    <property type="entry name" value="ACETOACETYL-COA SYNTHETASE"/>
    <property type="match status" value="1"/>
</dbReference>
<dbReference type="Pfam" id="PF16177">
    <property type="entry name" value="ACAS_N"/>
    <property type="match status" value="1"/>
</dbReference>
<evidence type="ECO:0000256" key="1">
    <source>
        <dbReference type="ARBA" id="ARBA00006432"/>
    </source>
</evidence>
<accession>A0ABS1X5L5</accession>
<evidence type="ECO:0000259" key="6">
    <source>
        <dbReference type="Pfam" id="PF13193"/>
    </source>
</evidence>
<feature type="domain" description="AMP-dependent synthetase/ligase" evidence="5">
    <location>
        <begin position="102"/>
        <end position="474"/>
    </location>
</feature>
<dbReference type="SUPFAM" id="SSF56801">
    <property type="entry name" value="Acetyl-CoA synthetase-like"/>
    <property type="match status" value="1"/>
</dbReference>
<dbReference type="CDD" id="cd05943">
    <property type="entry name" value="AACS"/>
    <property type="match status" value="1"/>
</dbReference>
<evidence type="ECO:0000259" key="5">
    <source>
        <dbReference type="Pfam" id="PF00501"/>
    </source>
</evidence>
<comment type="caution">
    <text evidence="8">The sequence shown here is derived from an EMBL/GenBank/DDBJ whole genome shotgun (WGS) entry which is preliminary data.</text>
</comment>
<dbReference type="NCBIfam" id="TIGR01217">
    <property type="entry name" value="ac_ac_CoA_syn"/>
    <property type="match status" value="1"/>
</dbReference>
<dbReference type="Pfam" id="PF00501">
    <property type="entry name" value="AMP-binding"/>
    <property type="match status" value="1"/>
</dbReference>
<evidence type="ECO:0000313" key="9">
    <source>
        <dbReference type="Proteomes" id="UP000661077"/>
    </source>
</evidence>
<dbReference type="InterPro" id="IPR032387">
    <property type="entry name" value="ACAS_N"/>
</dbReference>
<dbReference type="InterPro" id="IPR045851">
    <property type="entry name" value="AMP-bd_C_sf"/>
</dbReference>
<evidence type="ECO:0000313" key="8">
    <source>
        <dbReference type="EMBL" id="MBM0108508.1"/>
    </source>
</evidence>
<sequence length="653" mass="72190">MEPPAQPIWTPSEERAARSALARFSHFVQERYKAPVLDYPSLHRWSVEFPENFWTAVWDFCEVRCSQGPEQVLEDGTRFPDAKWFVGSLLNYAENLILRGEDDAIAIIFRNERGERRELTRRQLRSEVARVADGLKQAGVKADDRIAGYLPNIPETVIAMLAAASIGAIWSSCSPDFGTSAVVDRFGQIKPRVLFAVDGYHYAGKTTDCLPVIEAVCEQISSIEHVVLVPYLNPDMDADQVAFEHVRFNEFGTADAPLSFAQLPFEQPAFILYSSGTTGAPKCIVHSAGGSLIQQLKENVLHADMGPGDRFFYFTTCGWVMWNVLVSGLATGATIVLFDGAPLQPDPHVLWRLAAEERVTIFGTGPRFLATCEKLAIRPRQMFDLTALRTVLSTGAPLSPASFRYVYRDVHPDVQLSSISGGTDIMGCFGSGCPTLPVYEGEIQALSLGMKVEVFDDAGTSMVGQQGELVCTQPFPSVPVGFWGDVQEDLLVSTYFSRYPNVWWHGDLATLTSRGSLIVHGRSDAALNPSGVRIGTAELYRHLETVEEVVESVAIGQEYDGDVRTVLFVRLRDGVTLDEPLREKIRRVIRENTSPRHVPAKIIQAPDLPRTLNGKLVELAVRDVVHGRTPKNVVALANPEALAFFRDLPELKS</sequence>
<dbReference type="InterPro" id="IPR042099">
    <property type="entry name" value="ANL_N_sf"/>
</dbReference>
<dbReference type="Gene3D" id="3.40.50.12780">
    <property type="entry name" value="N-terminal domain of ligase-like"/>
    <property type="match status" value="1"/>
</dbReference>
<organism evidence="8 9">
    <name type="scientific">Steroidobacter gossypii</name>
    <dbReference type="NCBI Taxonomy" id="2805490"/>
    <lineage>
        <taxon>Bacteria</taxon>
        <taxon>Pseudomonadati</taxon>
        <taxon>Pseudomonadota</taxon>
        <taxon>Gammaproteobacteria</taxon>
        <taxon>Steroidobacterales</taxon>
        <taxon>Steroidobacteraceae</taxon>
        <taxon>Steroidobacter</taxon>
    </lineage>
</organism>
<keyword evidence="2 8" id="KW-0436">Ligase</keyword>
<evidence type="ECO:0000256" key="3">
    <source>
        <dbReference type="ARBA" id="ARBA00022741"/>
    </source>
</evidence>